<feature type="region of interest" description="Disordered" evidence="1">
    <location>
        <begin position="1"/>
        <end position="52"/>
    </location>
</feature>
<dbReference type="Proteomes" id="UP001499851">
    <property type="component" value="Unassembled WGS sequence"/>
</dbReference>
<evidence type="ECO:0000313" key="3">
    <source>
        <dbReference type="Proteomes" id="UP001499851"/>
    </source>
</evidence>
<comment type="caution">
    <text evidence="2">The sequence shown here is derived from an EMBL/GenBank/DDBJ whole genome shotgun (WGS) entry which is preliminary data.</text>
</comment>
<accession>A0ABP4SDY9</accession>
<dbReference type="EMBL" id="BAAAQF010000004">
    <property type="protein sequence ID" value="GAA1668295.1"/>
    <property type="molecule type" value="Genomic_DNA"/>
</dbReference>
<gene>
    <name evidence="2" type="ORF">GCM10009830_12630</name>
</gene>
<evidence type="ECO:0000256" key="1">
    <source>
        <dbReference type="SAM" id="MobiDB-lite"/>
    </source>
</evidence>
<keyword evidence="3" id="KW-1185">Reference proteome</keyword>
<proteinExistence type="predicted"/>
<sequence length="63" mass="6313">MHCTLTPAPARSGDGKRGVGCDSPGEGSASRGVKPQVRGAVDGAATGTPGLRRTGYDVIIESM</sequence>
<protein>
    <submittedName>
        <fullName evidence="2">Uncharacterized protein</fullName>
    </submittedName>
</protein>
<organism evidence="2 3">
    <name type="scientific">Glycomyces endophyticus</name>
    <dbReference type="NCBI Taxonomy" id="480996"/>
    <lineage>
        <taxon>Bacteria</taxon>
        <taxon>Bacillati</taxon>
        <taxon>Actinomycetota</taxon>
        <taxon>Actinomycetes</taxon>
        <taxon>Glycomycetales</taxon>
        <taxon>Glycomycetaceae</taxon>
        <taxon>Glycomyces</taxon>
    </lineage>
</organism>
<name>A0ABP4SDY9_9ACTN</name>
<evidence type="ECO:0000313" key="2">
    <source>
        <dbReference type="EMBL" id="GAA1668295.1"/>
    </source>
</evidence>
<reference evidence="3" key="1">
    <citation type="journal article" date="2019" name="Int. J. Syst. Evol. Microbiol.">
        <title>The Global Catalogue of Microorganisms (GCM) 10K type strain sequencing project: providing services to taxonomists for standard genome sequencing and annotation.</title>
        <authorList>
            <consortium name="The Broad Institute Genomics Platform"/>
            <consortium name="The Broad Institute Genome Sequencing Center for Infectious Disease"/>
            <person name="Wu L."/>
            <person name="Ma J."/>
        </authorList>
    </citation>
    <scope>NUCLEOTIDE SEQUENCE [LARGE SCALE GENOMIC DNA]</scope>
    <source>
        <strain evidence="3">JCM 16001</strain>
    </source>
</reference>